<dbReference type="InterPro" id="IPR055259">
    <property type="entry name" value="YkvP/CgeB_Glyco_trans-like"/>
</dbReference>
<dbReference type="EMBL" id="CADCTC010000170">
    <property type="protein sequence ID" value="CAA9267531.1"/>
    <property type="molecule type" value="Genomic_DNA"/>
</dbReference>
<proteinExistence type="predicted"/>
<gene>
    <name evidence="3" type="ORF">AVDCRST_MAG77-3739</name>
</gene>
<reference evidence="3" key="1">
    <citation type="submission" date="2020-02" db="EMBL/GenBank/DDBJ databases">
        <authorList>
            <person name="Meier V. D."/>
        </authorList>
    </citation>
    <scope>NUCLEOTIDE SEQUENCE</scope>
    <source>
        <strain evidence="3">AVDCRST_MAG77</strain>
    </source>
</reference>
<accession>A0A6J4J4E9</accession>
<dbReference type="AlphaFoldDB" id="A0A6J4J4E9"/>
<protein>
    <submittedName>
        <fullName evidence="3">Spore_germination_protein_CgeB</fullName>
    </submittedName>
</protein>
<sequence length="382" mass="42010">MNFVFFGLSIASSWGNGHATTFRGLVRELAARGHDVTFYERRTQWYDANCDLPQADYCDIRRYDAWPPPAVEAAVAGADVVVLGSYAVDGVAIADWLPGATRALLVYYDIDTPVTLEQFRQVGRTDYLRADQLARFDLVLSFGGGPVLDELRAFGARRVEPFYCAVDAALYRPVAPDERFRCDLGYMGTYSDARQDMVDELFLAPARLCPERRFALAGPQYPAEIALPPNVAHFAHVSPPEHAAFHASCAWQVKATRRQMRHIGWSPSVTLFEAAACGAPLISDSWPGFQTFFVAGREALVATTRDDVLAAFDVPDVERRRMGDAARRRILAGHTYVQRVDQLHQLLAELGVPAGGHTPDVPTVPDASPLRTMSHVAGGEAA</sequence>
<organism evidence="3">
    <name type="scientific">uncultured Chloroflexota bacterium</name>
    <dbReference type="NCBI Taxonomy" id="166587"/>
    <lineage>
        <taxon>Bacteria</taxon>
        <taxon>Bacillati</taxon>
        <taxon>Chloroflexota</taxon>
        <taxon>environmental samples</taxon>
    </lineage>
</organism>
<feature type="region of interest" description="Disordered" evidence="1">
    <location>
        <begin position="354"/>
        <end position="382"/>
    </location>
</feature>
<dbReference type="Pfam" id="PF13524">
    <property type="entry name" value="Glyco_trans_1_2"/>
    <property type="match status" value="1"/>
</dbReference>
<feature type="domain" description="Spore protein YkvP/CgeB glycosyl transferase-like" evidence="2">
    <location>
        <begin position="200"/>
        <end position="344"/>
    </location>
</feature>
<evidence type="ECO:0000256" key="1">
    <source>
        <dbReference type="SAM" id="MobiDB-lite"/>
    </source>
</evidence>
<name>A0A6J4J4E9_9CHLR</name>
<dbReference type="SUPFAM" id="SSF53756">
    <property type="entry name" value="UDP-Glycosyltransferase/glycogen phosphorylase"/>
    <property type="match status" value="1"/>
</dbReference>
<evidence type="ECO:0000313" key="3">
    <source>
        <dbReference type="EMBL" id="CAA9267531.1"/>
    </source>
</evidence>
<evidence type="ECO:0000259" key="2">
    <source>
        <dbReference type="Pfam" id="PF13524"/>
    </source>
</evidence>
<dbReference type="Gene3D" id="3.40.50.2000">
    <property type="entry name" value="Glycogen Phosphorylase B"/>
    <property type="match status" value="2"/>
</dbReference>